<dbReference type="RefSeq" id="WP_090747353.1">
    <property type="nucleotide sequence ID" value="NZ_FMVT01000014.1"/>
</dbReference>
<dbReference type="AlphaFoldDB" id="A0A1G5JP59"/>
<dbReference type="Gene3D" id="3.40.50.1820">
    <property type="entry name" value="alpha/beta hydrolase"/>
    <property type="match status" value="1"/>
</dbReference>
<dbReference type="EMBL" id="FMVT01000014">
    <property type="protein sequence ID" value="SCY90185.1"/>
    <property type="molecule type" value="Genomic_DNA"/>
</dbReference>
<keyword evidence="2" id="KW-1185">Reference proteome</keyword>
<dbReference type="NCBIfam" id="NF047337">
    <property type="entry name" value="hydrolase_RcgR"/>
    <property type="match status" value="1"/>
</dbReference>
<protein>
    <recommendedName>
        <fullName evidence="3">Dienelactone hydrolase-related enzyme</fullName>
    </recommendedName>
</protein>
<dbReference type="InterPro" id="IPR029058">
    <property type="entry name" value="AB_hydrolase_fold"/>
</dbReference>
<evidence type="ECO:0008006" key="3">
    <source>
        <dbReference type="Google" id="ProtNLM"/>
    </source>
</evidence>
<dbReference type="InterPro" id="IPR058111">
    <property type="entry name" value="RcgR-like"/>
</dbReference>
<organism evidence="1 2">
    <name type="scientific">Paracoccus tibetensis</name>
    <dbReference type="NCBI Taxonomy" id="336292"/>
    <lineage>
        <taxon>Bacteria</taxon>
        <taxon>Pseudomonadati</taxon>
        <taxon>Pseudomonadota</taxon>
        <taxon>Alphaproteobacteria</taxon>
        <taxon>Rhodobacterales</taxon>
        <taxon>Paracoccaceae</taxon>
        <taxon>Paracoccus</taxon>
    </lineage>
</organism>
<reference evidence="1 2" key="1">
    <citation type="submission" date="2016-10" db="EMBL/GenBank/DDBJ databases">
        <authorList>
            <person name="de Groot N.N."/>
        </authorList>
    </citation>
    <scope>NUCLEOTIDE SEQUENCE [LARGE SCALE GENOMIC DNA]</scope>
    <source>
        <strain evidence="1 2">CGMCC 1.8925</strain>
    </source>
</reference>
<dbReference type="OrthoDB" id="105300at2"/>
<gene>
    <name evidence="1" type="ORF">SAMN05660710_03356</name>
</gene>
<dbReference type="STRING" id="336292.SAMN05660710_03356"/>
<evidence type="ECO:0000313" key="1">
    <source>
        <dbReference type="EMBL" id="SCY90185.1"/>
    </source>
</evidence>
<proteinExistence type="predicted"/>
<sequence>MFGRWLDRYDERRAERGNEVKEQTAFVLDAHFAFQDCRTDVLGIETFCRHSVSAAADSAFFEIPAEDNLNFKWEQDWIEFPSSVTTEVSENNIVKSLATTGKSTDHALIVFHHWNARKRYGRPAKLISQRGVDVFQMAMPYHFERSRPDSAYADYMLSPSLGRTIQSVRQAVLDGRKLIRVLEASGYKRISVLGISLGSWVAGLVAANDPAVRTASLYLTAGSLADMVWTGRATAHIRSSLAGRINVAQLNEAWLSLNLENYARQFARADLELQIVVAQRDTVVPPDLAKSLITKLRQASAKPDVLELNCGHYSFSLPPYILRAGLGTLRLLAR</sequence>
<dbReference type="SUPFAM" id="SSF53474">
    <property type="entry name" value="alpha/beta-Hydrolases"/>
    <property type="match status" value="1"/>
</dbReference>
<accession>A0A1G5JP59</accession>
<name>A0A1G5JP59_9RHOB</name>
<evidence type="ECO:0000313" key="2">
    <source>
        <dbReference type="Proteomes" id="UP000199502"/>
    </source>
</evidence>
<dbReference type="Proteomes" id="UP000199502">
    <property type="component" value="Unassembled WGS sequence"/>
</dbReference>